<evidence type="ECO:0000256" key="1">
    <source>
        <dbReference type="SAM" id="Phobius"/>
    </source>
</evidence>
<feature type="transmembrane region" description="Helical" evidence="1">
    <location>
        <begin position="7"/>
        <end position="26"/>
    </location>
</feature>
<feature type="transmembrane region" description="Helical" evidence="1">
    <location>
        <begin position="92"/>
        <end position="111"/>
    </location>
</feature>
<gene>
    <name evidence="2" type="ORF">S01H1_17193</name>
</gene>
<protein>
    <recommendedName>
        <fullName evidence="3">DUF308 domain-containing protein</fullName>
    </recommendedName>
</protein>
<reference evidence="2" key="1">
    <citation type="journal article" date="2014" name="Front. Microbiol.">
        <title>High frequency of phylogenetically diverse reductive dehalogenase-homologous genes in deep subseafloor sedimentary metagenomes.</title>
        <authorList>
            <person name="Kawai M."/>
            <person name="Futagami T."/>
            <person name="Toyoda A."/>
            <person name="Takaki Y."/>
            <person name="Nishi S."/>
            <person name="Hori S."/>
            <person name="Arai W."/>
            <person name="Tsubouchi T."/>
            <person name="Morono Y."/>
            <person name="Uchiyama I."/>
            <person name="Ito T."/>
            <person name="Fujiyama A."/>
            <person name="Inagaki F."/>
            <person name="Takami H."/>
        </authorList>
    </citation>
    <scope>NUCLEOTIDE SEQUENCE</scope>
    <source>
        <strain evidence="2">Expedition CK06-06</strain>
    </source>
</reference>
<dbReference type="GO" id="GO:0005886">
    <property type="term" value="C:plasma membrane"/>
    <property type="evidence" value="ECO:0007669"/>
    <property type="project" value="TreeGrafter"/>
</dbReference>
<dbReference type="InterPro" id="IPR005325">
    <property type="entry name" value="DUF308_memb"/>
</dbReference>
<feature type="transmembrane region" description="Helical" evidence="1">
    <location>
        <begin position="149"/>
        <end position="172"/>
    </location>
</feature>
<name>X0RM43_9ZZZZ</name>
<dbReference type="Pfam" id="PF03729">
    <property type="entry name" value="DUF308"/>
    <property type="match status" value="2"/>
</dbReference>
<dbReference type="InterPro" id="IPR052712">
    <property type="entry name" value="Acid_resist_chaperone_HdeD"/>
</dbReference>
<organism evidence="2">
    <name type="scientific">marine sediment metagenome</name>
    <dbReference type="NCBI Taxonomy" id="412755"/>
    <lineage>
        <taxon>unclassified sequences</taxon>
        <taxon>metagenomes</taxon>
        <taxon>ecological metagenomes</taxon>
    </lineage>
</organism>
<accession>X0RM43</accession>
<feature type="transmembrane region" description="Helical" evidence="1">
    <location>
        <begin position="123"/>
        <end position="143"/>
    </location>
</feature>
<keyword evidence="1" id="KW-1133">Transmembrane helix</keyword>
<sequence length="199" mass="21586">MKRKAVIIITLFRGLFATVLGLVLLFQPEKTTPILGNFMGVFWLASGLISLRWGSSGERARGWALLAGVIGVLAGVAMLGRTLVDNYIPQDVMISILGVVILLTGILHAFGGFQIGDNQHRKLSVTSVILGVFEIVLGTMLIIEPLGRSTFFYLAATIWALVGGFILIGDAFRLHKDAQQKSALQELEVEKEDKFGGSE</sequence>
<feature type="transmembrane region" description="Helical" evidence="1">
    <location>
        <begin position="32"/>
        <end position="51"/>
    </location>
</feature>
<keyword evidence="1" id="KW-0812">Transmembrane</keyword>
<comment type="caution">
    <text evidence="2">The sequence shown here is derived from an EMBL/GenBank/DDBJ whole genome shotgun (WGS) entry which is preliminary data.</text>
</comment>
<dbReference type="PANTHER" id="PTHR34989">
    <property type="entry name" value="PROTEIN HDED"/>
    <property type="match status" value="1"/>
</dbReference>
<dbReference type="EMBL" id="BARS01009103">
    <property type="protein sequence ID" value="GAF69858.1"/>
    <property type="molecule type" value="Genomic_DNA"/>
</dbReference>
<evidence type="ECO:0008006" key="3">
    <source>
        <dbReference type="Google" id="ProtNLM"/>
    </source>
</evidence>
<dbReference type="PANTHER" id="PTHR34989:SF1">
    <property type="entry name" value="PROTEIN HDED"/>
    <property type="match status" value="1"/>
</dbReference>
<keyword evidence="1" id="KW-0472">Membrane</keyword>
<evidence type="ECO:0000313" key="2">
    <source>
        <dbReference type="EMBL" id="GAF69858.1"/>
    </source>
</evidence>
<feature type="transmembrane region" description="Helical" evidence="1">
    <location>
        <begin position="63"/>
        <end position="80"/>
    </location>
</feature>
<proteinExistence type="predicted"/>
<dbReference type="AlphaFoldDB" id="X0RM43"/>